<comment type="caution">
    <text evidence="1">The sequence shown here is derived from an EMBL/GenBank/DDBJ whole genome shotgun (WGS) entry which is preliminary data.</text>
</comment>
<dbReference type="Proteomes" id="UP000003828">
    <property type="component" value="Unassembled WGS sequence"/>
</dbReference>
<protein>
    <submittedName>
        <fullName evidence="1">Fructose-bisphosphate aldolase</fullName>
    </submittedName>
</protein>
<evidence type="ECO:0000313" key="1">
    <source>
        <dbReference type="EMBL" id="GAB14785.1"/>
    </source>
</evidence>
<organism evidence="1 2">
    <name type="scientific">Arthrobacter globiformis (strain ATCC 8010 / DSM 20124 / JCM 1332 / NBRC 12137 / NCIMB 8907 / NRRL B-2979 / 168)</name>
    <dbReference type="NCBI Taxonomy" id="1077972"/>
    <lineage>
        <taxon>Bacteria</taxon>
        <taxon>Bacillati</taxon>
        <taxon>Actinomycetota</taxon>
        <taxon>Actinomycetes</taxon>
        <taxon>Micrococcales</taxon>
        <taxon>Micrococcaceae</taxon>
        <taxon>Arthrobacter</taxon>
    </lineage>
</organism>
<feature type="non-terminal residue" evidence="1">
    <location>
        <position position="1"/>
    </location>
</feature>
<reference evidence="1 2" key="1">
    <citation type="submission" date="2011-12" db="EMBL/GenBank/DDBJ databases">
        <title>Whole genome shotgun sequence of Arthrobacter globiformis NBRC 12137.</title>
        <authorList>
            <person name="Miyazawa S."/>
            <person name="Hosoyama A."/>
            <person name="Tsuchikane K."/>
            <person name="Katsumata H."/>
            <person name="Yamazaki S."/>
            <person name="Fujita N."/>
        </authorList>
    </citation>
    <scope>NUCLEOTIDE SEQUENCE [LARGE SCALE GENOMIC DNA]</scope>
    <source>
        <strain evidence="1 2">NBRC 12137</strain>
    </source>
</reference>
<proteinExistence type="predicted"/>
<evidence type="ECO:0000313" key="2">
    <source>
        <dbReference type="Proteomes" id="UP000003828"/>
    </source>
</evidence>
<gene>
    <name evidence="1" type="primary">fbaA</name>
    <name evidence="1" type="ORF">ARGLB_077_00010</name>
</gene>
<accession>H0QPN4</accession>
<dbReference type="EMBL" id="BAEG01000077">
    <property type="protein sequence ID" value="GAB14785.1"/>
    <property type="molecule type" value="Genomic_DNA"/>
</dbReference>
<name>H0QPN4_ARTG1</name>
<keyword evidence="2" id="KW-1185">Reference proteome</keyword>
<sequence length="30" mass="3029">PRVWGASAEAGLAARIVEATQQLGSAGQSF</sequence>
<dbReference type="AlphaFoldDB" id="H0QPN4"/>